<keyword evidence="6" id="KW-0539">Nucleus</keyword>
<evidence type="ECO:0000256" key="1">
    <source>
        <dbReference type="ARBA" id="ARBA00002889"/>
    </source>
</evidence>
<dbReference type="AlphaFoldDB" id="A0AAN7T220"/>
<keyword evidence="10" id="KW-1185">Reference proteome</keyword>
<dbReference type="Proteomes" id="UP001309876">
    <property type="component" value="Unassembled WGS sequence"/>
</dbReference>
<comment type="subcellular location">
    <subcellularLocation>
        <location evidence="2">Nucleus</location>
        <location evidence="2">Nucleolus</location>
    </subcellularLocation>
</comment>
<dbReference type="GO" id="GO:1990904">
    <property type="term" value="C:ribonucleoprotein complex"/>
    <property type="evidence" value="ECO:0007669"/>
    <property type="project" value="UniProtKB-KW"/>
</dbReference>
<gene>
    <name evidence="9" type="primary">NOP16</name>
    <name evidence="9" type="ORF">LTR05_004294</name>
</gene>
<evidence type="ECO:0000256" key="2">
    <source>
        <dbReference type="ARBA" id="ARBA00004604"/>
    </source>
</evidence>
<evidence type="ECO:0000256" key="3">
    <source>
        <dbReference type="ARBA" id="ARBA00008479"/>
    </source>
</evidence>
<feature type="compositionally biased region" description="Acidic residues" evidence="8">
    <location>
        <begin position="139"/>
        <end position="148"/>
    </location>
</feature>
<sequence>MGRELQKRKNRSSRPKVRPRTIGRTKAGKKKVNFLGNETIAKNWDRSQTLEQNYKRLGLSTKLNSGAIGPVKIKGRRRDITEEAKYDSLAIAATNSQATAKPQEVRVERDPETGKITKVIQPEQDEAYRNPLNDPLNELSDEEDDGQDGADYGNEDNIIAQLEAQAAQEAELEAKRKRPRQQSAREEEWLANLVKAHGDDTTAMSRDRKLNPMQQSEGDIKKRLKKWKQKHG</sequence>
<protein>
    <recommendedName>
        <fullName evidence="5">Nucleolar protein 16</fullName>
    </recommendedName>
</protein>
<name>A0AAN7T220_9EURO</name>
<evidence type="ECO:0000256" key="6">
    <source>
        <dbReference type="ARBA" id="ARBA00023242"/>
    </source>
</evidence>
<feature type="compositionally biased region" description="Basic residues" evidence="8">
    <location>
        <begin position="8"/>
        <end position="28"/>
    </location>
</feature>
<organism evidence="9 10">
    <name type="scientific">Lithohypha guttulata</name>
    <dbReference type="NCBI Taxonomy" id="1690604"/>
    <lineage>
        <taxon>Eukaryota</taxon>
        <taxon>Fungi</taxon>
        <taxon>Dikarya</taxon>
        <taxon>Ascomycota</taxon>
        <taxon>Pezizomycotina</taxon>
        <taxon>Eurotiomycetes</taxon>
        <taxon>Chaetothyriomycetidae</taxon>
        <taxon>Chaetothyriales</taxon>
        <taxon>Trichomeriaceae</taxon>
        <taxon>Lithohypha</taxon>
    </lineage>
</organism>
<dbReference type="PANTHER" id="PTHR13243">
    <property type="entry name" value="HSPC111 PROTEIN-RELATED"/>
    <property type="match status" value="1"/>
</dbReference>
<dbReference type="GO" id="GO:0005730">
    <property type="term" value="C:nucleolus"/>
    <property type="evidence" value="ECO:0007669"/>
    <property type="project" value="UniProtKB-SubCell"/>
</dbReference>
<proteinExistence type="inferred from homology"/>
<dbReference type="EMBL" id="JAVRRJ010000003">
    <property type="protein sequence ID" value="KAK5087123.1"/>
    <property type="molecule type" value="Genomic_DNA"/>
</dbReference>
<feature type="region of interest" description="Disordered" evidence="8">
    <location>
        <begin position="1"/>
        <end position="28"/>
    </location>
</feature>
<feature type="compositionally biased region" description="Basic and acidic residues" evidence="8">
    <location>
        <begin position="103"/>
        <end position="115"/>
    </location>
</feature>
<evidence type="ECO:0000313" key="10">
    <source>
        <dbReference type="Proteomes" id="UP001309876"/>
    </source>
</evidence>
<accession>A0AAN7T220</accession>
<comment type="similarity">
    <text evidence="3">Belongs to the NOP16 family.</text>
</comment>
<dbReference type="InterPro" id="IPR019002">
    <property type="entry name" value="Ribosome_biogenesis_Nop16"/>
</dbReference>
<evidence type="ECO:0000256" key="4">
    <source>
        <dbReference type="ARBA" id="ARBA00011187"/>
    </source>
</evidence>
<dbReference type="PANTHER" id="PTHR13243:SF1">
    <property type="entry name" value="NUCLEOLAR PROTEIN 16"/>
    <property type="match status" value="1"/>
</dbReference>
<evidence type="ECO:0000256" key="8">
    <source>
        <dbReference type="SAM" id="MobiDB-lite"/>
    </source>
</evidence>
<feature type="compositionally biased region" description="Low complexity" evidence="8">
    <location>
        <begin position="160"/>
        <end position="169"/>
    </location>
</feature>
<comment type="caution">
    <text evidence="9">The sequence shown here is derived from an EMBL/GenBank/DDBJ whole genome shotgun (WGS) entry which is preliminary data.</text>
</comment>
<evidence type="ECO:0000313" key="9">
    <source>
        <dbReference type="EMBL" id="KAK5087123.1"/>
    </source>
</evidence>
<feature type="compositionally biased region" description="Basic and acidic residues" evidence="8">
    <location>
        <begin position="196"/>
        <end position="210"/>
    </location>
</feature>
<dbReference type="GO" id="GO:0042273">
    <property type="term" value="P:ribosomal large subunit biogenesis"/>
    <property type="evidence" value="ECO:0007669"/>
    <property type="project" value="TreeGrafter"/>
</dbReference>
<feature type="region of interest" description="Disordered" evidence="8">
    <location>
        <begin position="95"/>
        <end position="232"/>
    </location>
</feature>
<dbReference type="Pfam" id="PF09420">
    <property type="entry name" value="Nop16"/>
    <property type="match status" value="1"/>
</dbReference>
<comment type="subunit">
    <text evidence="4">Component of the pre-66S ribosomal particle.</text>
</comment>
<evidence type="ECO:0000256" key="7">
    <source>
        <dbReference type="ARBA" id="ARBA00023274"/>
    </source>
</evidence>
<evidence type="ECO:0000256" key="5">
    <source>
        <dbReference type="ARBA" id="ARBA00015522"/>
    </source>
</evidence>
<feature type="compositionally biased region" description="Basic residues" evidence="8">
    <location>
        <begin position="222"/>
        <end position="232"/>
    </location>
</feature>
<keyword evidence="7" id="KW-0687">Ribonucleoprotein</keyword>
<comment type="function">
    <text evidence="1">Involved in the biogenesis of the 60S ribosomal subunit.</text>
</comment>
<reference evidence="9 10" key="1">
    <citation type="submission" date="2023-08" db="EMBL/GenBank/DDBJ databases">
        <title>Black Yeasts Isolated from many extreme environments.</title>
        <authorList>
            <person name="Coleine C."/>
            <person name="Stajich J.E."/>
            <person name="Selbmann L."/>
        </authorList>
    </citation>
    <scope>NUCLEOTIDE SEQUENCE [LARGE SCALE GENOMIC DNA]</scope>
    <source>
        <strain evidence="9 10">CCFEE 5910</strain>
    </source>
</reference>